<evidence type="ECO:0000256" key="2">
    <source>
        <dbReference type="ARBA" id="ARBA00022630"/>
    </source>
</evidence>
<evidence type="ECO:0000259" key="8">
    <source>
        <dbReference type="Pfam" id="PF05199"/>
    </source>
</evidence>
<dbReference type="InterPro" id="IPR036188">
    <property type="entry name" value="FAD/NAD-bd_sf"/>
</dbReference>
<keyword evidence="2" id="KW-0285">Flavoprotein</keyword>
<dbReference type="Proteomes" id="UP000800035">
    <property type="component" value="Unassembled WGS sequence"/>
</dbReference>
<proteinExistence type="inferred from homology"/>
<dbReference type="AlphaFoldDB" id="A0A6A5TIX4"/>
<dbReference type="InterPro" id="IPR003953">
    <property type="entry name" value="FAD-dep_OxRdtase_2_FAD-bd"/>
</dbReference>
<dbReference type="InterPro" id="IPR000172">
    <property type="entry name" value="GMC_OxRdtase_N"/>
</dbReference>
<sequence length="755" mass="82014">MSLTTETVSPKATALAPLPTEDPLTPVQWKTLLAIADAVIPAIKPISNANAATELPTKDNDYSAALSTIQGLTPSNDAEAVAKAYLADSAAANPVFKLELQRIFALYLPVSTRSQLLMVLNILNTRAGSLFLTGYITPLGDQPPQIRESILQGWATARLPLLRQLFRSLTMLTKLTWLKTSPTINAVLGVPRVPTGMFPPGDTPETIETDVIVVGSGCGGGVSAKNLAEAGHRVIVTEKSYHWTPDHYPMTEKDGWTHLFMDGAFITSDDSSVTIVAGSSWGGGGTVNWSASLQTQAFVRKEWASRGLPFFTSAEFQDSLDRVCTRMGVSTEYIEQNRTNQILLEGARKLGYTHKAVPQNTGGKRHYCGHCSFGCGSCEKQGPVVSFLPDAARAGAQFIEGFNAEKILFTTKNGEKVATGVQGTWTSRDIHGGVANEPLIRRKVIIKAKRIIVSAGTMQSPLLLLRSGLKNYHIGRNLHIHPVSVLGAIHPEPTNPWDGAILTSVVTEYENLDNAGHGAKLEATNMIPSSWLTLLNWTSGLDYKVQAARMKYMAGYISLARDRDTGRVYPDPTDGRVRLAYTPSSYDKKHIITGLVALAKIQYITGATEIFTTLPSLPPFKRDTAAPASSGINDPAFQTWLSKLESTGLPSPDSGFVSAHQMGTCRMSKDQADGVVDPEGRVWGTRGLYVADASVFPSASGVNPMLLAHMRRNIRIKHVLAKFPGSHRHRPLISTHPWIFPPFERDGETRDTINI</sequence>
<dbReference type="EMBL" id="ML977012">
    <property type="protein sequence ID" value="KAF1952114.1"/>
    <property type="molecule type" value="Genomic_DNA"/>
</dbReference>
<dbReference type="Pfam" id="PF05199">
    <property type="entry name" value="GMC_oxred_C"/>
    <property type="match status" value="1"/>
</dbReference>
<dbReference type="PANTHER" id="PTHR46056">
    <property type="entry name" value="LONG-CHAIN-ALCOHOL OXIDASE"/>
    <property type="match status" value="1"/>
</dbReference>
<keyword evidence="3" id="KW-0274">FAD</keyword>
<dbReference type="Gene3D" id="3.50.50.60">
    <property type="entry name" value="FAD/NAD(P)-binding domain"/>
    <property type="match status" value="2"/>
</dbReference>
<evidence type="ECO:0000256" key="4">
    <source>
        <dbReference type="ARBA" id="ARBA00023002"/>
    </source>
</evidence>
<evidence type="ECO:0000259" key="6">
    <source>
        <dbReference type="Pfam" id="PF00732"/>
    </source>
</evidence>
<gene>
    <name evidence="9" type="ORF">CC80DRAFT_518879</name>
</gene>
<keyword evidence="4" id="KW-0560">Oxidoreductase</keyword>
<dbReference type="GO" id="GO:0050660">
    <property type="term" value="F:flavin adenine dinucleotide binding"/>
    <property type="evidence" value="ECO:0007669"/>
    <property type="project" value="InterPro"/>
</dbReference>
<organism evidence="9 10">
    <name type="scientific">Byssothecium circinans</name>
    <dbReference type="NCBI Taxonomy" id="147558"/>
    <lineage>
        <taxon>Eukaryota</taxon>
        <taxon>Fungi</taxon>
        <taxon>Dikarya</taxon>
        <taxon>Ascomycota</taxon>
        <taxon>Pezizomycotina</taxon>
        <taxon>Dothideomycetes</taxon>
        <taxon>Pleosporomycetidae</taxon>
        <taxon>Pleosporales</taxon>
        <taxon>Massarineae</taxon>
        <taxon>Massarinaceae</taxon>
        <taxon>Byssothecium</taxon>
    </lineage>
</organism>
<feature type="active site" description="Proton acceptor" evidence="5">
    <location>
        <position position="660"/>
    </location>
</feature>
<name>A0A6A5TIX4_9PLEO</name>
<accession>A0A6A5TIX4</accession>
<evidence type="ECO:0000256" key="5">
    <source>
        <dbReference type="PIRSR" id="PIRSR028937-1"/>
    </source>
</evidence>
<feature type="domain" description="Glucose-methanol-choline oxidoreductase C-terminal" evidence="8">
    <location>
        <begin position="565"/>
        <end position="709"/>
    </location>
</feature>
<dbReference type="Pfam" id="PF00890">
    <property type="entry name" value="FAD_binding_2"/>
    <property type="match status" value="1"/>
</dbReference>
<dbReference type="GO" id="GO:0016020">
    <property type="term" value="C:membrane"/>
    <property type="evidence" value="ECO:0007669"/>
    <property type="project" value="UniProtKB-SubCell"/>
</dbReference>
<evidence type="ECO:0000256" key="1">
    <source>
        <dbReference type="ARBA" id="ARBA00010790"/>
    </source>
</evidence>
<keyword evidence="10" id="KW-1185">Reference proteome</keyword>
<dbReference type="Pfam" id="PF00732">
    <property type="entry name" value="GMC_oxred_N"/>
    <property type="match status" value="1"/>
</dbReference>
<evidence type="ECO:0000256" key="3">
    <source>
        <dbReference type="ARBA" id="ARBA00022827"/>
    </source>
</evidence>
<dbReference type="OrthoDB" id="269227at2759"/>
<evidence type="ECO:0000259" key="7">
    <source>
        <dbReference type="Pfam" id="PF00890"/>
    </source>
</evidence>
<dbReference type="PANTHER" id="PTHR46056:SF12">
    <property type="entry name" value="LONG-CHAIN-ALCOHOL OXIDASE"/>
    <property type="match status" value="1"/>
</dbReference>
<feature type="domain" description="Glucose-methanol-choline oxidoreductase N-terminal" evidence="6">
    <location>
        <begin position="258"/>
        <end position="483"/>
    </location>
</feature>
<protein>
    <submittedName>
        <fullName evidence="9">Long-chain fatty alcohol dehydrogenase</fullName>
    </submittedName>
</protein>
<dbReference type="InterPro" id="IPR007867">
    <property type="entry name" value="GMC_OxRtase_C"/>
</dbReference>
<evidence type="ECO:0000313" key="10">
    <source>
        <dbReference type="Proteomes" id="UP000800035"/>
    </source>
</evidence>
<feature type="domain" description="FAD-dependent oxidoreductase 2 FAD-binding" evidence="7">
    <location>
        <begin position="210"/>
        <end position="241"/>
    </location>
</feature>
<comment type="similarity">
    <text evidence="1">Belongs to the GMC oxidoreductase family.</text>
</comment>
<dbReference type="GO" id="GO:0046577">
    <property type="term" value="F:long-chain-alcohol oxidase activity"/>
    <property type="evidence" value="ECO:0007669"/>
    <property type="project" value="UniProtKB-EC"/>
</dbReference>
<evidence type="ECO:0000313" key="9">
    <source>
        <dbReference type="EMBL" id="KAF1952114.1"/>
    </source>
</evidence>
<reference evidence="9" key="1">
    <citation type="journal article" date="2020" name="Stud. Mycol.">
        <title>101 Dothideomycetes genomes: a test case for predicting lifestyles and emergence of pathogens.</title>
        <authorList>
            <person name="Haridas S."/>
            <person name="Albert R."/>
            <person name="Binder M."/>
            <person name="Bloem J."/>
            <person name="Labutti K."/>
            <person name="Salamov A."/>
            <person name="Andreopoulos B."/>
            <person name="Baker S."/>
            <person name="Barry K."/>
            <person name="Bills G."/>
            <person name="Bluhm B."/>
            <person name="Cannon C."/>
            <person name="Castanera R."/>
            <person name="Culley D."/>
            <person name="Daum C."/>
            <person name="Ezra D."/>
            <person name="Gonzalez J."/>
            <person name="Henrissat B."/>
            <person name="Kuo A."/>
            <person name="Liang C."/>
            <person name="Lipzen A."/>
            <person name="Lutzoni F."/>
            <person name="Magnuson J."/>
            <person name="Mondo S."/>
            <person name="Nolan M."/>
            <person name="Ohm R."/>
            <person name="Pangilinan J."/>
            <person name="Park H.-J."/>
            <person name="Ramirez L."/>
            <person name="Alfaro M."/>
            <person name="Sun H."/>
            <person name="Tritt A."/>
            <person name="Yoshinaga Y."/>
            <person name="Zwiers L.-H."/>
            <person name="Turgeon B."/>
            <person name="Goodwin S."/>
            <person name="Spatafora J."/>
            <person name="Crous P."/>
            <person name="Grigoriev I."/>
        </authorList>
    </citation>
    <scope>NUCLEOTIDE SEQUENCE</scope>
    <source>
        <strain evidence="9">CBS 675.92</strain>
    </source>
</reference>
<dbReference type="SUPFAM" id="SSF51905">
    <property type="entry name" value="FAD/NAD(P)-binding domain"/>
    <property type="match status" value="1"/>
</dbReference>